<gene>
    <name evidence="1" type="ORF">P344_03485</name>
</gene>
<dbReference type="HOGENOM" id="CLU_3048141_0_0_14"/>
<proteinExistence type="predicted"/>
<dbReference type="KEGG" id="smia:P344_03485"/>
<organism evidence="1 2">
    <name type="scientific">Spiroplasma mirum ATCC 29335</name>
    <dbReference type="NCBI Taxonomy" id="838561"/>
    <lineage>
        <taxon>Bacteria</taxon>
        <taxon>Bacillati</taxon>
        <taxon>Mycoplasmatota</taxon>
        <taxon>Mollicutes</taxon>
        <taxon>Entomoplasmatales</taxon>
        <taxon>Spiroplasmataceae</taxon>
        <taxon>Spiroplasma</taxon>
    </lineage>
</organism>
<dbReference type="EMBL" id="CP006720">
    <property type="protein sequence ID" value="AHI58039.1"/>
    <property type="molecule type" value="Genomic_DNA"/>
</dbReference>
<dbReference type="RefSeq" id="WP_156028536.1">
    <property type="nucleotide sequence ID" value="NZ_CP002082.1"/>
</dbReference>
<evidence type="ECO:0000313" key="1">
    <source>
        <dbReference type="EMBL" id="AHI58039.1"/>
    </source>
</evidence>
<protein>
    <submittedName>
        <fullName evidence="1">Uncharacterized protein</fullName>
    </submittedName>
</protein>
<name>W6AWD3_9MOLU</name>
<reference evidence="1 2" key="1">
    <citation type="submission" date="2013-09" db="EMBL/GenBank/DDBJ databases">
        <title>Complete genome sequence of Spiroplasma mirum suckling mouse cataract agent.</title>
        <authorList>
            <person name="Landry C.A."/>
            <person name="Bastian F.O."/>
            <person name="Thune R.L."/>
        </authorList>
    </citation>
    <scope>NUCLEOTIDE SEQUENCE [LARGE SCALE GENOMIC DNA]</scope>
    <source>
        <strain evidence="1 2">SMCA</strain>
    </source>
</reference>
<accession>W6AWD3</accession>
<sequence length="54" mass="6692">MSRIKPNRTIRNVNIHLTNKDQEKSWNELPELYTNSQRVQFFINYYIVHNKKRD</sequence>
<keyword evidence="2" id="KW-1185">Reference proteome</keyword>
<dbReference type="AlphaFoldDB" id="W6AWD3"/>
<dbReference type="STRING" id="838561.P344_03485"/>
<evidence type="ECO:0000313" key="2">
    <source>
        <dbReference type="Proteomes" id="UP000019260"/>
    </source>
</evidence>
<dbReference type="OrthoDB" id="391110at2"/>
<dbReference type="Proteomes" id="UP000019260">
    <property type="component" value="Chromosome"/>
</dbReference>